<dbReference type="GO" id="GO:0016887">
    <property type="term" value="F:ATP hydrolysis activity"/>
    <property type="evidence" value="ECO:0007669"/>
    <property type="project" value="InterPro"/>
</dbReference>
<gene>
    <name evidence="3" type="ORF">SCHRY_v1c09040</name>
</gene>
<dbReference type="AlphaFoldDB" id="R4U296"/>
<dbReference type="Gene3D" id="3.40.50.300">
    <property type="entry name" value="P-loop containing nucleotide triphosphate hydrolases"/>
    <property type="match status" value="1"/>
</dbReference>
<dbReference type="InterPro" id="IPR003959">
    <property type="entry name" value="ATPase_AAA_core"/>
</dbReference>
<dbReference type="Proteomes" id="UP000013964">
    <property type="component" value="Chromosome"/>
</dbReference>
<accession>R4U296</accession>
<feature type="domain" description="ATPase AAA-type core" evidence="1">
    <location>
        <begin position="294"/>
        <end position="370"/>
    </location>
</feature>
<organism evidence="3 4">
    <name type="scientific">Spiroplasma chrysopicola DF-1</name>
    <dbReference type="NCBI Taxonomy" id="1276227"/>
    <lineage>
        <taxon>Bacteria</taxon>
        <taxon>Bacillati</taxon>
        <taxon>Mycoplasmatota</taxon>
        <taxon>Mollicutes</taxon>
        <taxon>Entomoplasmatales</taxon>
        <taxon>Spiroplasmataceae</taxon>
        <taxon>Spiroplasma</taxon>
    </lineage>
</organism>
<dbReference type="SUPFAM" id="SSF52540">
    <property type="entry name" value="P-loop containing nucleoside triphosphate hydrolases"/>
    <property type="match status" value="1"/>
</dbReference>
<dbReference type="PANTHER" id="PTHR43581:SF2">
    <property type="entry name" value="EXCINUCLEASE ATPASE SUBUNIT"/>
    <property type="match status" value="1"/>
</dbReference>
<dbReference type="Pfam" id="PF13304">
    <property type="entry name" value="AAA_21"/>
    <property type="match status" value="1"/>
</dbReference>
<dbReference type="EMBL" id="CP005077">
    <property type="protein sequence ID" value="AGM25477.1"/>
    <property type="molecule type" value="Genomic_DNA"/>
</dbReference>
<dbReference type="CDD" id="cd00267">
    <property type="entry name" value="ABC_ATPase"/>
    <property type="match status" value="1"/>
</dbReference>
<dbReference type="InterPro" id="IPR029492">
    <property type="entry name" value="DUF4435"/>
</dbReference>
<dbReference type="RefSeq" id="WP_016339298.1">
    <property type="nucleotide sequence ID" value="NC_021280.1"/>
</dbReference>
<dbReference type="eggNOG" id="COG1120">
    <property type="taxonomic scope" value="Bacteria"/>
</dbReference>
<keyword evidence="4" id="KW-1185">Reference proteome</keyword>
<dbReference type="PANTHER" id="PTHR43581">
    <property type="entry name" value="ATP/GTP PHOSPHATASE"/>
    <property type="match status" value="1"/>
</dbReference>
<evidence type="ECO:0008006" key="5">
    <source>
        <dbReference type="Google" id="ProtNLM"/>
    </source>
</evidence>
<evidence type="ECO:0000259" key="2">
    <source>
        <dbReference type="Pfam" id="PF14491"/>
    </source>
</evidence>
<dbReference type="PATRIC" id="fig|1276227.3.peg.911"/>
<dbReference type="STRING" id="1276227.SCHRY_v1c09040"/>
<dbReference type="GO" id="GO:0005524">
    <property type="term" value="F:ATP binding"/>
    <property type="evidence" value="ECO:0007669"/>
    <property type="project" value="InterPro"/>
</dbReference>
<evidence type="ECO:0000313" key="4">
    <source>
        <dbReference type="Proteomes" id="UP000013964"/>
    </source>
</evidence>
<dbReference type="HOGENOM" id="CLU_028461_0_0_14"/>
<proteinExistence type="predicted"/>
<protein>
    <recommendedName>
        <fullName evidence="5">ATPase AAA-type core domain-containing protein</fullName>
    </recommendedName>
</protein>
<name>R4U296_9MOLU</name>
<feature type="domain" description="DUF4435" evidence="2">
    <location>
        <begin position="416"/>
        <end position="628"/>
    </location>
</feature>
<dbReference type="KEGG" id="scr:SCHRY_v1c09040"/>
<dbReference type="Pfam" id="PF14491">
    <property type="entry name" value="DUF4435"/>
    <property type="match status" value="1"/>
</dbReference>
<dbReference type="OrthoDB" id="9815944at2"/>
<evidence type="ECO:0000313" key="3">
    <source>
        <dbReference type="EMBL" id="AGM25477.1"/>
    </source>
</evidence>
<dbReference type="InterPro" id="IPR027417">
    <property type="entry name" value="P-loop_NTPase"/>
</dbReference>
<reference evidence="3 4" key="1">
    <citation type="journal article" date="2013" name="Genome Biol. Evol.">
        <title>Complete genomes of two dipteran-associated spiroplasmas provided insights into the origin, dynamics, and impacts of viral invasion in spiroplasma.</title>
        <authorList>
            <person name="Ku C."/>
            <person name="Lo W.S."/>
            <person name="Chen L.L."/>
            <person name="Kuo C.H."/>
        </authorList>
    </citation>
    <scope>NUCLEOTIDE SEQUENCE [LARGE SCALE GENOMIC DNA]</scope>
    <source>
        <strain evidence="3 4">DF-1</strain>
    </source>
</reference>
<sequence length="652" mass="77489">MSELKKIEIHNTFLGNMITPFGNDMFFRVNSFNKIYQLNQFDLNSIDYKVVLESGILDLDNKIISFIINGIIHKFSFILIDNNDFFALLEYIKENDEYNVYELVCLLENQRSEVIDFFKKTYSKNFKSSYLADLIYNKKYVEIKNLLFLINFLISFNEFEENDQLAFILGPNGVGKTKLIKFLVDNIFSDIKIKVLQSNVFLNYVQLSSAVETYEKIETINNKKMYDKNYEQHYSQIVYDVSKILSALINDANEANDMEKNKDTILLYKIIKLFESIFGDIKVKKDMIKRKLNFSKNDSAEYGWNELSDGEKKTLWMIANILIAEPNSWIFIDEPETHLNPALYKKIWKEIFKIKVDSKFIFISHSPEMVNIFKKNAVFFRVNSFSFPSFWDIKKVTVEELDADYWMKIYGSKEKILFCEGKTDKIIFDELFSEYQVIPSGGKKEVVNKVKLLNDQKLYNLEAYGIVDRDENKDTFEENIKILDCNEIEMLLFDDLFIEEVYKDLYPLWKKNDIKNKIKEINKNFFNYINKNLNKIINSYKENKVQRLKKTFDFDLSTQETINCSSEKLKEIIINEMNRLEEWKLKEITTFVENENKQELLKICNLKNEIINNPKIMLIKNYEKKVINIIQKDSNNIKKRILKKYNLDFFNK</sequence>
<dbReference type="InterPro" id="IPR051396">
    <property type="entry name" value="Bact_Antivir_Def_Nuclease"/>
</dbReference>
<evidence type="ECO:0000259" key="1">
    <source>
        <dbReference type="Pfam" id="PF13304"/>
    </source>
</evidence>